<dbReference type="EMBL" id="BARU01019842">
    <property type="protein sequence ID" value="GAH57510.1"/>
    <property type="molecule type" value="Genomic_DNA"/>
</dbReference>
<comment type="caution">
    <text evidence="1">The sequence shown here is derived from an EMBL/GenBank/DDBJ whole genome shotgun (WGS) entry which is preliminary data.</text>
</comment>
<protein>
    <submittedName>
        <fullName evidence="1">Uncharacterized protein</fullName>
    </submittedName>
</protein>
<dbReference type="AlphaFoldDB" id="X1HKE9"/>
<accession>X1HKE9</accession>
<proteinExistence type="predicted"/>
<organism evidence="1">
    <name type="scientific">marine sediment metagenome</name>
    <dbReference type="NCBI Taxonomy" id="412755"/>
    <lineage>
        <taxon>unclassified sequences</taxon>
        <taxon>metagenomes</taxon>
        <taxon>ecological metagenomes</taxon>
    </lineage>
</organism>
<evidence type="ECO:0000313" key="1">
    <source>
        <dbReference type="EMBL" id="GAH57510.1"/>
    </source>
</evidence>
<sequence length="112" mass="13122">MNISIMNVSNNSDNYELDYYQSIIDFFQNQNTNREGAEIWRDKSFIELMKVLKRTRKKEFVKNAIILILSLIDQIPPDNYTKKGIKVNSLTKGDKISYVNILKSEFINDLPN</sequence>
<name>X1HKE9_9ZZZZ</name>
<gene>
    <name evidence="1" type="ORF">S03H2_32649</name>
</gene>
<reference evidence="1" key="1">
    <citation type="journal article" date="2014" name="Front. Microbiol.">
        <title>High frequency of phylogenetically diverse reductive dehalogenase-homologous genes in deep subseafloor sedimentary metagenomes.</title>
        <authorList>
            <person name="Kawai M."/>
            <person name="Futagami T."/>
            <person name="Toyoda A."/>
            <person name="Takaki Y."/>
            <person name="Nishi S."/>
            <person name="Hori S."/>
            <person name="Arai W."/>
            <person name="Tsubouchi T."/>
            <person name="Morono Y."/>
            <person name="Uchiyama I."/>
            <person name="Ito T."/>
            <person name="Fujiyama A."/>
            <person name="Inagaki F."/>
            <person name="Takami H."/>
        </authorList>
    </citation>
    <scope>NUCLEOTIDE SEQUENCE</scope>
    <source>
        <strain evidence="1">Expedition CK06-06</strain>
    </source>
</reference>